<proteinExistence type="inferred from homology"/>
<sequence length="76" mass="8472">MEELVKYVISNLVDDKDSFEVKTVTEGENTVINIVVDKKEIGKVIGKQGRIAKAIRMLVKAASKDGGKYYVDIIEK</sequence>
<dbReference type="Proteomes" id="UP000824145">
    <property type="component" value="Unassembled WGS sequence"/>
</dbReference>
<dbReference type="AlphaFoldDB" id="A0A9D1SKR8"/>
<evidence type="ECO:0000313" key="4">
    <source>
        <dbReference type="EMBL" id="HIU63232.1"/>
    </source>
</evidence>
<accession>A0A9D1SKR8</accession>
<dbReference type="InterPro" id="IPR015946">
    <property type="entry name" value="KH_dom-like_a/b"/>
</dbReference>
<dbReference type="SUPFAM" id="SSF54814">
    <property type="entry name" value="Prokaryotic type KH domain (KH-domain type II)"/>
    <property type="match status" value="1"/>
</dbReference>
<dbReference type="Gene3D" id="3.30.300.20">
    <property type="match status" value="1"/>
</dbReference>
<dbReference type="Pfam" id="PF13083">
    <property type="entry name" value="KH_KhpA-B"/>
    <property type="match status" value="1"/>
</dbReference>
<dbReference type="CDD" id="cd22533">
    <property type="entry name" value="KH-II_YlqC-like"/>
    <property type="match status" value="1"/>
</dbReference>
<reference evidence="4" key="2">
    <citation type="journal article" date="2021" name="PeerJ">
        <title>Extensive microbial diversity within the chicken gut microbiome revealed by metagenomics and culture.</title>
        <authorList>
            <person name="Gilroy R."/>
            <person name="Ravi A."/>
            <person name="Getino M."/>
            <person name="Pursley I."/>
            <person name="Horton D.L."/>
            <person name="Alikhan N.F."/>
            <person name="Baker D."/>
            <person name="Gharbi K."/>
            <person name="Hall N."/>
            <person name="Watson M."/>
            <person name="Adriaenssens E.M."/>
            <person name="Foster-Nyarko E."/>
            <person name="Jarju S."/>
            <person name="Secka A."/>
            <person name="Antonio M."/>
            <person name="Oren A."/>
            <person name="Chaudhuri R.R."/>
            <person name="La Ragione R."/>
            <person name="Hildebrand F."/>
            <person name="Pallen M.J."/>
        </authorList>
    </citation>
    <scope>NUCLEOTIDE SEQUENCE</scope>
    <source>
        <strain evidence="4">9366</strain>
    </source>
</reference>
<dbReference type="HAMAP" id="MF_00088">
    <property type="entry name" value="KhpA"/>
    <property type="match status" value="1"/>
</dbReference>
<comment type="caution">
    <text evidence="4">The sequence shown here is derived from an EMBL/GenBank/DDBJ whole genome shotgun (WGS) entry which is preliminary data.</text>
</comment>
<keyword evidence="3" id="KW-0143">Chaperone</keyword>
<dbReference type="PANTHER" id="PTHR34654:SF1">
    <property type="entry name" value="RNA-BINDING PROTEIN KHPA"/>
    <property type="match status" value="1"/>
</dbReference>
<dbReference type="InterPro" id="IPR009019">
    <property type="entry name" value="KH_sf_prok-type"/>
</dbReference>
<dbReference type="InterPro" id="IPR020627">
    <property type="entry name" value="KhpA"/>
</dbReference>
<comment type="similarity">
    <text evidence="3">Belongs to the KhpA RNA-binding protein family.</text>
</comment>
<evidence type="ECO:0000256" key="1">
    <source>
        <dbReference type="ARBA" id="ARBA00022490"/>
    </source>
</evidence>
<dbReference type="GO" id="GO:0008360">
    <property type="term" value="P:regulation of cell shape"/>
    <property type="evidence" value="ECO:0007669"/>
    <property type="project" value="UniProtKB-KW"/>
</dbReference>
<keyword evidence="3" id="KW-0961">Cell wall biogenesis/degradation</keyword>
<dbReference type="PANTHER" id="PTHR34654">
    <property type="entry name" value="UPF0109 PROTEIN SCO5592"/>
    <property type="match status" value="1"/>
</dbReference>
<comment type="subcellular location">
    <subcellularLocation>
        <location evidence="3">Cytoplasm</location>
    </subcellularLocation>
</comment>
<name>A0A9D1SKR8_9FIRM</name>
<dbReference type="EMBL" id="DVNJ01000031">
    <property type="protein sequence ID" value="HIU63232.1"/>
    <property type="molecule type" value="Genomic_DNA"/>
</dbReference>
<organism evidence="4 5">
    <name type="scientific">Candidatus Caccalectryoclostridium excrementigallinarum</name>
    <dbReference type="NCBI Taxonomy" id="2840710"/>
    <lineage>
        <taxon>Bacteria</taxon>
        <taxon>Bacillati</taxon>
        <taxon>Bacillota</taxon>
        <taxon>Clostridia</taxon>
        <taxon>Christensenellales</taxon>
        <taxon>Christensenellaceae</taxon>
        <taxon>Christensenellaceae incertae sedis</taxon>
        <taxon>Candidatus Caccalectryoclostridium</taxon>
    </lineage>
</organism>
<dbReference type="GO" id="GO:0003723">
    <property type="term" value="F:RNA binding"/>
    <property type="evidence" value="ECO:0007669"/>
    <property type="project" value="UniProtKB-UniRule"/>
</dbReference>
<dbReference type="GO" id="GO:0005737">
    <property type="term" value="C:cytoplasm"/>
    <property type="evidence" value="ECO:0007669"/>
    <property type="project" value="UniProtKB-SubCell"/>
</dbReference>
<comment type="subunit">
    <text evidence="3">Forms a complex with KhpB.</text>
</comment>
<keyword evidence="2 3" id="KW-0694">RNA-binding</keyword>
<comment type="function">
    <text evidence="3">A probable RNA chaperone. Forms a complex with KhpB which binds to cellular RNA and controls its expression. Plays a role in peptidoglycan (PG) homeostasis and cell length regulation.</text>
</comment>
<evidence type="ECO:0000256" key="2">
    <source>
        <dbReference type="ARBA" id="ARBA00022884"/>
    </source>
</evidence>
<dbReference type="GO" id="GO:0071555">
    <property type="term" value="P:cell wall organization"/>
    <property type="evidence" value="ECO:0007669"/>
    <property type="project" value="UniProtKB-KW"/>
</dbReference>
<reference evidence="4" key="1">
    <citation type="submission" date="2020-10" db="EMBL/GenBank/DDBJ databases">
        <authorList>
            <person name="Gilroy R."/>
        </authorList>
    </citation>
    <scope>NUCLEOTIDE SEQUENCE</scope>
    <source>
        <strain evidence="4">9366</strain>
    </source>
</reference>
<protein>
    <recommendedName>
        <fullName evidence="3">RNA-binding protein KhpA</fullName>
    </recommendedName>
    <alternativeName>
        <fullName evidence="3">KH-domain protein A</fullName>
    </alternativeName>
</protein>
<gene>
    <name evidence="3" type="primary">khpA</name>
    <name evidence="4" type="ORF">IAB07_05655</name>
</gene>
<evidence type="ECO:0000256" key="3">
    <source>
        <dbReference type="HAMAP-Rule" id="MF_00088"/>
    </source>
</evidence>
<keyword evidence="1 3" id="KW-0963">Cytoplasm</keyword>
<dbReference type="PROSITE" id="PS50084">
    <property type="entry name" value="KH_TYPE_1"/>
    <property type="match status" value="1"/>
</dbReference>
<evidence type="ECO:0000313" key="5">
    <source>
        <dbReference type="Proteomes" id="UP000824145"/>
    </source>
</evidence>
<dbReference type="GO" id="GO:0009252">
    <property type="term" value="P:peptidoglycan biosynthetic process"/>
    <property type="evidence" value="ECO:0007669"/>
    <property type="project" value="UniProtKB-UniRule"/>
</dbReference>
<keyword evidence="3" id="KW-0133">Cell shape</keyword>